<name>A0A370G6T8_GLULI</name>
<evidence type="ECO:0000313" key="5">
    <source>
        <dbReference type="EMBL" id="MBB2185716.1"/>
    </source>
</evidence>
<evidence type="ECO:0000259" key="4">
    <source>
        <dbReference type="Pfam" id="PF00700"/>
    </source>
</evidence>
<keyword evidence="3" id="KW-0975">Bacterial flagellum</keyword>
<dbReference type="Proteomes" id="UP000254958">
    <property type="component" value="Unassembled WGS sequence"/>
</dbReference>
<evidence type="ECO:0000256" key="2">
    <source>
        <dbReference type="ARBA" id="ARBA00005709"/>
    </source>
</evidence>
<comment type="caution">
    <text evidence="6">The sequence shown here is derived from an EMBL/GenBank/DDBJ whole genome shotgun (WGS) entry which is preliminary data.</text>
</comment>
<dbReference type="GO" id="GO:0005198">
    <property type="term" value="F:structural molecule activity"/>
    <property type="evidence" value="ECO:0007669"/>
    <property type="project" value="InterPro"/>
</dbReference>
<evidence type="ECO:0000256" key="3">
    <source>
        <dbReference type="ARBA" id="ARBA00023143"/>
    </source>
</evidence>
<protein>
    <submittedName>
        <fullName evidence="6">Flagellar hook-associated protein 3 FlgL</fullName>
    </submittedName>
    <submittedName>
        <fullName evidence="5">Flagellin</fullName>
    </submittedName>
</protein>
<dbReference type="RefSeq" id="WP_114726385.1">
    <property type="nucleotide sequence ID" value="NZ_BJMI01000001.1"/>
</dbReference>
<evidence type="ECO:0000313" key="6">
    <source>
        <dbReference type="EMBL" id="RDI39522.1"/>
    </source>
</evidence>
<dbReference type="NCBIfam" id="NF006489">
    <property type="entry name" value="PRK08913.1"/>
    <property type="match status" value="1"/>
</dbReference>
<dbReference type="Proteomes" id="UP000562982">
    <property type="component" value="Unassembled WGS sequence"/>
</dbReference>
<organism evidence="6 7">
    <name type="scientific">Gluconacetobacter liquefaciens</name>
    <name type="common">Acetobacter liquefaciens</name>
    <dbReference type="NCBI Taxonomy" id="89584"/>
    <lineage>
        <taxon>Bacteria</taxon>
        <taxon>Pseudomonadati</taxon>
        <taxon>Pseudomonadota</taxon>
        <taxon>Alphaproteobacteria</taxon>
        <taxon>Acetobacterales</taxon>
        <taxon>Acetobacteraceae</taxon>
        <taxon>Gluconacetobacter</taxon>
    </lineage>
</organism>
<dbReference type="GO" id="GO:0009288">
    <property type="term" value="C:bacterial-type flagellum"/>
    <property type="evidence" value="ECO:0007669"/>
    <property type="project" value="UniProtKB-SubCell"/>
</dbReference>
<keyword evidence="7" id="KW-1185">Reference proteome</keyword>
<comment type="similarity">
    <text evidence="2">Belongs to the bacterial flagellin family.</text>
</comment>
<gene>
    <name evidence="6" type="ORF">C7453_102312</name>
    <name evidence="5" type="ORF">HLH32_04835</name>
</gene>
<keyword evidence="6" id="KW-0282">Flagellum</keyword>
<keyword evidence="6" id="KW-0969">Cilium</keyword>
<dbReference type="AlphaFoldDB" id="A0A370G6T8"/>
<evidence type="ECO:0000256" key="1">
    <source>
        <dbReference type="ARBA" id="ARBA00004365"/>
    </source>
</evidence>
<dbReference type="EMBL" id="JABEQI010000002">
    <property type="protein sequence ID" value="MBB2185716.1"/>
    <property type="molecule type" value="Genomic_DNA"/>
</dbReference>
<dbReference type="PANTHER" id="PTHR42792">
    <property type="entry name" value="FLAGELLIN"/>
    <property type="match status" value="1"/>
</dbReference>
<evidence type="ECO:0000313" key="8">
    <source>
        <dbReference type="Proteomes" id="UP000562982"/>
    </source>
</evidence>
<proteinExistence type="inferred from homology"/>
<accession>A0A370G6T8</accession>
<feature type="domain" description="Flagellin C-terminal" evidence="4">
    <location>
        <begin position="286"/>
        <end position="359"/>
    </location>
</feature>
<dbReference type="InterPro" id="IPR046358">
    <property type="entry name" value="Flagellin_C"/>
</dbReference>
<evidence type="ECO:0000313" key="7">
    <source>
        <dbReference type="Proteomes" id="UP000254958"/>
    </source>
</evidence>
<keyword evidence="6" id="KW-0966">Cell projection</keyword>
<sequence length="365" mass="37034">MSSAINQYGGGATSLILSAGIKAMSLQQETLTWQSSNGTIAPTFAGIGSTRSTAISLTPKITQIKAWQSNITNAQTDLTVTASALAQLVSQAQAMATSLLSVSGTAETSAVSAVAEQATSSLAALKSVLNTTSGSTYVFSGTDSNTPTITGSGSLANSKLATTISGIMNSLATDGATSALQQATTAAGTNDASSSDPLSVFASSISVSANSAKDQQRVTVTNNDSTTNVGIVATQSSTTSAASSTSTGSPIRDLMRDMMITSAMGGMSSSTNGFSDMAKQLYSSLQTTISQLTELESSVGTTQNNLTAQSSLLTNVQSTLEDQLDDSMGVDAATVATQVASVKLQLEVSYKLVADMKGMTLADYI</sequence>
<dbReference type="EMBL" id="QQAW01000002">
    <property type="protein sequence ID" value="RDI39522.1"/>
    <property type="molecule type" value="Genomic_DNA"/>
</dbReference>
<dbReference type="SUPFAM" id="SSF64518">
    <property type="entry name" value="Phase 1 flagellin"/>
    <property type="match status" value="1"/>
</dbReference>
<reference evidence="6 7" key="1">
    <citation type="submission" date="2018-07" db="EMBL/GenBank/DDBJ databases">
        <title>Genomic Encyclopedia of Type Strains, Phase IV (KMG-IV): sequencing the most valuable type-strain genomes for metagenomic binning, comparative biology and taxonomic classification.</title>
        <authorList>
            <person name="Goeker M."/>
        </authorList>
    </citation>
    <scope>NUCLEOTIDE SEQUENCE [LARGE SCALE GENOMIC DNA]</scope>
    <source>
        <strain evidence="6 7">DSM 5603</strain>
    </source>
</reference>
<dbReference type="PANTHER" id="PTHR42792:SF1">
    <property type="entry name" value="FLAGELLAR HOOK-ASSOCIATED PROTEIN 3"/>
    <property type="match status" value="1"/>
</dbReference>
<dbReference type="OrthoDB" id="7260935at2"/>
<dbReference type="InterPro" id="IPR001492">
    <property type="entry name" value="Flagellin"/>
</dbReference>
<dbReference type="Pfam" id="PF00700">
    <property type="entry name" value="Flagellin_C"/>
    <property type="match status" value="1"/>
</dbReference>
<comment type="subcellular location">
    <subcellularLocation>
        <location evidence="1">Bacterial flagellum</location>
    </subcellularLocation>
</comment>
<dbReference type="Gene3D" id="1.20.1330.10">
    <property type="entry name" value="f41 fragment of flagellin, N-terminal domain"/>
    <property type="match status" value="1"/>
</dbReference>
<reference evidence="5 8" key="2">
    <citation type="submission" date="2020-04" db="EMBL/GenBank/DDBJ databases">
        <title>Description of novel Gluconacetobacter.</title>
        <authorList>
            <person name="Sombolestani A."/>
        </authorList>
    </citation>
    <scope>NUCLEOTIDE SEQUENCE [LARGE SCALE GENOMIC DNA]</scope>
    <source>
        <strain evidence="5 8">LMG 1382</strain>
    </source>
</reference>